<organism evidence="2 3">
    <name type="scientific">Pseudorhodoferax soli</name>
    <dbReference type="NCBI Taxonomy" id="545864"/>
    <lineage>
        <taxon>Bacteria</taxon>
        <taxon>Pseudomonadati</taxon>
        <taxon>Pseudomonadota</taxon>
        <taxon>Betaproteobacteria</taxon>
        <taxon>Burkholderiales</taxon>
        <taxon>Comamonadaceae</taxon>
    </lineage>
</organism>
<dbReference type="AlphaFoldDB" id="A0A368XNL3"/>
<protein>
    <submittedName>
        <fullName evidence="2">Putative acetyltransferase</fullName>
    </submittedName>
</protein>
<dbReference type="GO" id="GO:0016747">
    <property type="term" value="F:acyltransferase activity, transferring groups other than amino-acyl groups"/>
    <property type="evidence" value="ECO:0007669"/>
    <property type="project" value="InterPro"/>
</dbReference>
<evidence type="ECO:0000313" key="2">
    <source>
        <dbReference type="EMBL" id="RCW68107.1"/>
    </source>
</evidence>
<dbReference type="PANTHER" id="PTHR39173:SF1">
    <property type="entry name" value="ACETYLTRANSFERASE"/>
    <property type="match status" value="1"/>
</dbReference>
<keyword evidence="2" id="KW-0808">Transferase</keyword>
<accession>A0A368XNL3</accession>
<dbReference type="OrthoDB" id="9797989at2"/>
<name>A0A368XNL3_9BURK</name>
<dbReference type="RefSeq" id="WP_114470788.1">
    <property type="nucleotide sequence ID" value="NZ_QPJK01000008.1"/>
</dbReference>
<gene>
    <name evidence="2" type="ORF">DES41_108289</name>
</gene>
<sequence>MMQLVVPVPQYLPSYAAALRRGWSPNNERGLAASREELALIEADPAAFLASLDDRQAKGPPVAMPDGSVVPRLPGFRRWMWDGAFAGSIGLRWQQGTVALPPYCLGHIGYAVVPWRQRRGYASAALVRVLEEARAIALPYVEITTDPDNLASQKVILAAGGRLHERFDKPPQFGSKPCLRFRIDLAAA</sequence>
<keyword evidence="3" id="KW-1185">Reference proteome</keyword>
<proteinExistence type="predicted"/>
<dbReference type="Pfam" id="PF13302">
    <property type="entry name" value="Acetyltransf_3"/>
    <property type="match status" value="1"/>
</dbReference>
<dbReference type="InterPro" id="IPR000182">
    <property type="entry name" value="GNAT_dom"/>
</dbReference>
<dbReference type="InterPro" id="IPR016181">
    <property type="entry name" value="Acyl_CoA_acyltransferase"/>
</dbReference>
<dbReference type="Gene3D" id="3.40.630.30">
    <property type="match status" value="1"/>
</dbReference>
<dbReference type="SUPFAM" id="SSF55729">
    <property type="entry name" value="Acyl-CoA N-acyltransferases (Nat)"/>
    <property type="match status" value="1"/>
</dbReference>
<dbReference type="PANTHER" id="PTHR39173">
    <property type="entry name" value="ACETYLTRANSFERASE"/>
    <property type="match status" value="1"/>
</dbReference>
<reference evidence="2 3" key="1">
    <citation type="submission" date="2018-07" db="EMBL/GenBank/DDBJ databases">
        <title>Genomic Encyclopedia of Type Strains, Phase IV (KMG-IV): sequencing the most valuable type-strain genomes for metagenomic binning, comparative biology and taxonomic classification.</title>
        <authorList>
            <person name="Goeker M."/>
        </authorList>
    </citation>
    <scope>NUCLEOTIDE SEQUENCE [LARGE SCALE GENOMIC DNA]</scope>
    <source>
        <strain evidence="2 3">DSM 21634</strain>
    </source>
</reference>
<evidence type="ECO:0000313" key="3">
    <source>
        <dbReference type="Proteomes" id="UP000252884"/>
    </source>
</evidence>
<comment type="caution">
    <text evidence="2">The sequence shown here is derived from an EMBL/GenBank/DDBJ whole genome shotgun (WGS) entry which is preliminary data.</text>
</comment>
<dbReference type="PROSITE" id="PS51186">
    <property type="entry name" value="GNAT"/>
    <property type="match status" value="1"/>
</dbReference>
<dbReference type="Proteomes" id="UP000252884">
    <property type="component" value="Unassembled WGS sequence"/>
</dbReference>
<feature type="domain" description="N-acetyltransferase" evidence="1">
    <location>
        <begin position="36"/>
        <end position="186"/>
    </location>
</feature>
<evidence type="ECO:0000259" key="1">
    <source>
        <dbReference type="PROSITE" id="PS51186"/>
    </source>
</evidence>
<dbReference type="EMBL" id="QPJK01000008">
    <property type="protein sequence ID" value="RCW68107.1"/>
    <property type="molecule type" value="Genomic_DNA"/>
</dbReference>